<dbReference type="Proteomes" id="UP000824782">
    <property type="component" value="Unassembled WGS sequence"/>
</dbReference>
<feature type="region of interest" description="Disordered" evidence="9">
    <location>
        <begin position="118"/>
        <end position="140"/>
    </location>
</feature>
<evidence type="ECO:0000256" key="7">
    <source>
        <dbReference type="ARBA" id="ARBA00049577"/>
    </source>
</evidence>
<dbReference type="PANTHER" id="PTHR23414">
    <property type="entry name" value="ADRENOMEDULLIN, ADM"/>
    <property type="match status" value="1"/>
</dbReference>
<feature type="disulfide bond" evidence="8">
    <location>
        <begin position="97"/>
        <end position="102"/>
    </location>
</feature>
<organism evidence="11 12">
    <name type="scientific">Engystomops pustulosus</name>
    <name type="common">Tungara frog</name>
    <name type="synonym">Physalaemus pustulosus</name>
    <dbReference type="NCBI Taxonomy" id="76066"/>
    <lineage>
        <taxon>Eukaryota</taxon>
        <taxon>Metazoa</taxon>
        <taxon>Chordata</taxon>
        <taxon>Craniata</taxon>
        <taxon>Vertebrata</taxon>
        <taxon>Euteleostomi</taxon>
        <taxon>Amphibia</taxon>
        <taxon>Batrachia</taxon>
        <taxon>Anura</taxon>
        <taxon>Neobatrachia</taxon>
        <taxon>Hyloidea</taxon>
        <taxon>Leptodactylidae</taxon>
        <taxon>Leiuperinae</taxon>
        <taxon>Engystomops</taxon>
    </lineage>
</organism>
<keyword evidence="5 8" id="KW-1015">Disulfide bond</keyword>
<keyword evidence="10" id="KW-0472">Membrane</keyword>
<accession>A0AAV7B5J0</accession>
<dbReference type="GO" id="GO:0003073">
    <property type="term" value="P:regulation of systemic arterial blood pressure"/>
    <property type="evidence" value="ECO:0007669"/>
    <property type="project" value="TreeGrafter"/>
</dbReference>
<keyword evidence="10" id="KW-1133">Transmembrane helix</keyword>
<dbReference type="GO" id="GO:0010460">
    <property type="term" value="P:positive regulation of heart rate"/>
    <property type="evidence" value="ECO:0007669"/>
    <property type="project" value="TreeGrafter"/>
</dbReference>
<protein>
    <recommendedName>
        <fullName evidence="6">Pro-adrenomedullin</fullName>
    </recommendedName>
</protein>
<sequence>MALRGSLVILYFLVITINVCATHWMGNKDRRIPPPVESFMEKLKVLSNERLRRDVRDTHITTEKVTKEDAHTGQNVLSSLLHLREKRYAASTSARGCHLGTCQIQNLANLLYRLGNNNYKDGSNRDTKDPLGYGRRRRSLLREKERTGLSETFLAT</sequence>
<feature type="transmembrane region" description="Helical" evidence="10">
    <location>
        <begin position="6"/>
        <end position="25"/>
    </location>
</feature>
<keyword evidence="3" id="KW-0964">Secreted</keyword>
<dbReference type="GO" id="GO:0005179">
    <property type="term" value="F:hormone activity"/>
    <property type="evidence" value="ECO:0007669"/>
    <property type="project" value="InterPro"/>
</dbReference>
<evidence type="ECO:0000256" key="2">
    <source>
        <dbReference type="ARBA" id="ARBA00010575"/>
    </source>
</evidence>
<evidence type="ECO:0000256" key="8">
    <source>
        <dbReference type="PIRSR" id="PIRSR621116-50"/>
    </source>
</evidence>
<dbReference type="PRINTS" id="PR00801">
    <property type="entry name" value="ADRENOMEDULN"/>
</dbReference>
<dbReference type="EMBL" id="WNYA01000006">
    <property type="protein sequence ID" value="KAG8567795.1"/>
    <property type="molecule type" value="Genomic_DNA"/>
</dbReference>
<dbReference type="AlphaFoldDB" id="A0AAV7B5J0"/>
<dbReference type="InterPro" id="IPR051665">
    <property type="entry name" value="Adrenomedullin-reg_peptide"/>
</dbReference>
<name>A0AAV7B5J0_ENGPU</name>
<gene>
    <name evidence="11" type="ORF">GDO81_013779</name>
</gene>
<comment type="subcellular location">
    <subcellularLocation>
        <location evidence="1">Secreted</location>
    </subcellularLocation>
</comment>
<proteinExistence type="inferred from homology"/>
<keyword evidence="4" id="KW-0732">Signal</keyword>
<evidence type="ECO:0000256" key="1">
    <source>
        <dbReference type="ARBA" id="ARBA00004613"/>
    </source>
</evidence>
<dbReference type="InterPro" id="IPR001710">
    <property type="entry name" value="Pro-ADM"/>
</dbReference>
<evidence type="ECO:0000313" key="11">
    <source>
        <dbReference type="EMBL" id="KAG8567795.1"/>
    </source>
</evidence>
<evidence type="ECO:0000256" key="5">
    <source>
        <dbReference type="ARBA" id="ARBA00023157"/>
    </source>
</evidence>
<dbReference type="InterPro" id="IPR021116">
    <property type="entry name" value="Calcitonin/adrenomedullin"/>
</dbReference>
<dbReference type="GO" id="GO:0007189">
    <property type="term" value="P:adenylate cyclase-activating G protein-coupled receptor signaling pathway"/>
    <property type="evidence" value="ECO:0007669"/>
    <property type="project" value="TreeGrafter"/>
</dbReference>
<evidence type="ECO:0000256" key="4">
    <source>
        <dbReference type="ARBA" id="ARBA00022729"/>
    </source>
</evidence>
<keyword evidence="12" id="KW-1185">Reference proteome</keyword>
<dbReference type="GO" id="GO:0005576">
    <property type="term" value="C:extracellular region"/>
    <property type="evidence" value="ECO:0007669"/>
    <property type="project" value="UniProtKB-SubCell"/>
</dbReference>
<keyword evidence="10" id="KW-0812">Transmembrane</keyword>
<evidence type="ECO:0000313" key="12">
    <source>
        <dbReference type="Proteomes" id="UP000824782"/>
    </source>
</evidence>
<comment type="similarity">
    <text evidence="2">Belongs to the adrenomedullin family.</text>
</comment>
<dbReference type="Pfam" id="PF00214">
    <property type="entry name" value="Calc_CGRP_IAPP"/>
    <property type="match status" value="1"/>
</dbReference>
<comment type="caution">
    <text evidence="11">The sequence shown here is derived from an EMBL/GenBank/DDBJ whole genome shotgun (WGS) entry which is preliminary data.</text>
</comment>
<evidence type="ECO:0000256" key="10">
    <source>
        <dbReference type="SAM" id="Phobius"/>
    </source>
</evidence>
<evidence type="ECO:0000256" key="6">
    <source>
        <dbReference type="ARBA" id="ARBA00023472"/>
    </source>
</evidence>
<reference evidence="11" key="1">
    <citation type="thesis" date="2020" institute="ProQuest LLC" country="789 East Eisenhower Parkway, Ann Arbor, MI, USA">
        <title>Comparative Genomics and Chromosome Evolution.</title>
        <authorList>
            <person name="Mudd A.B."/>
        </authorList>
    </citation>
    <scope>NUCLEOTIDE SEQUENCE</scope>
    <source>
        <strain evidence="11">237g6f4</strain>
        <tissue evidence="11">Blood</tissue>
    </source>
</reference>
<evidence type="ECO:0000256" key="3">
    <source>
        <dbReference type="ARBA" id="ARBA00022525"/>
    </source>
</evidence>
<comment type="function">
    <text evidence="7">ADM function is mediated by the CALCRL-RAMP2 and CALCRL-RAMP3 receptor complexes with ADM showing the highest potency for the CALCRL-RAMP2 complex.</text>
</comment>
<evidence type="ECO:0000256" key="9">
    <source>
        <dbReference type="SAM" id="MobiDB-lite"/>
    </source>
</evidence>